<dbReference type="InterPro" id="IPR003718">
    <property type="entry name" value="OsmC/Ohr_fam"/>
</dbReference>
<dbReference type="InterPro" id="IPR019904">
    <property type="entry name" value="Peroxiredoxin_OsmC"/>
</dbReference>
<dbReference type="PANTHER" id="PTHR42830:SF1">
    <property type="entry name" value="OSMOTICALLY INDUCIBLE FAMILY PROTEIN"/>
    <property type="match status" value="1"/>
</dbReference>
<dbReference type="EMBL" id="ADBJ01000031">
    <property type="protein sequence ID" value="EFA80144.1"/>
    <property type="molecule type" value="Genomic_DNA"/>
</dbReference>
<dbReference type="Gene3D" id="3.30.300.20">
    <property type="match status" value="1"/>
</dbReference>
<dbReference type="OMA" id="ANCPVSQ"/>
<dbReference type="Proteomes" id="UP000001396">
    <property type="component" value="Unassembled WGS sequence"/>
</dbReference>
<proteinExistence type="predicted"/>
<evidence type="ECO:0000313" key="2">
    <source>
        <dbReference type="Proteomes" id="UP000001396"/>
    </source>
</evidence>
<dbReference type="GeneID" id="31362447"/>
<protein>
    <submittedName>
        <fullName evidence="1">Osmotically inducible family protein</fullName>
    </submittedName>
</protein>
<dbReference type="AlphaFoldDB" id="D3BE13"/>
<dbReference type="GO" id="GO:0006979">
    <property type="term" value="P:response to oxidative stress"/>
    <property type="evidence" value="ECO:0007669"/>
    <property type="project" value="InterPro"/>
</dbReference>
<dbReference type="PANTHER" id="PTHR42830">
    <property type="entry name" value="OSMOTICALLY INDUCIBLE FAMILY PROTEIN"/>
    <property type="match status" value="1"/>
</dbReference>
<dbReference type="NCBIfam" id="TIGR03562">
    <property type="entry name" value="osmo_induc_OsmC"/>
    <property type="match status" value="1"/>
</dbReference>
<dbReference type="InterPro" id="IPR015946">
    <property type="entry name" value="KH_dom-like_a/b"/>
</dbReference>
<dbReference type="Pfam" id="PF02566">
    <property type="entry name" value="OsmC"/>
    <property type="match status" value="1"/>
</dbReference>
<dbReference type="SUPFAM" id="SSF82784">
    <property type="entry name" value="OsmC-like"/>
    <property type="match status" value="1"/>
</dbReference>
<sequence>MIRRFATALWKGSLKEGGGVVSTQSKVINNLAYGVPSRFGEGVVENNTNPEELIAAAHAGCYSMALSAQLGTVNLVPKSINTTATLEMIKEDAGWTIKQINLKCVANVPGASKDLFLEKAKQAKEGCPVSKVLKCQISLDASLEN</sequence>
<keyword evidence="2" id="KW-1185">Reference proteome</keyword>
<comment type="caution">
    <text evidence="1">The sequence shown here is derived from an EMBL/GenBank/DDBJ whole genome shotgun (WGS) entry which is preliminary data.</text>
</comment>
<dbReference type="InterPro" id="IPR052707">
    <property type="entry name" value="OsmC_Ohr_Peroxiredoxin"/>
</dbReference>
<accession>D3BE13</accession>
<gene>
    <name evidence="1" type="ORF">PPL_06966</name>
</gene>
<dbReference type="GO" id="GO:0004601">
    <property type="term" value="F:peroxidase activity"/>
    <property type="evidence" value="ECO:0007669"/>
    <property type="project" value="InterPro"/>
</dbReference>
<organism evidence="1 2">
    <name type="scientific">Heterostelium pallidum (strain ATCC 26659 / Pp 5 / PN500)</name>
    <name type="common">Cellular slime mold</name>
    <name type="synonym">Polysphondylium pallidum</name>
    <dbReference type="NCBI Taxonomy" id="670386"/>
    <lineage>
        <taxon>Eukaryota</taxon>
        <taxon>Amoebozoa</taxon>
        <taxon>Evosea</taxon>
        <taxon>Eumycetozoa</taxon>
        <taxon>Dictyostelia</taxon>
        <taxon>Acytosteliales</taxon>
        <taxon>Acytosteliaceae</taxon>
        <taxon>Heterostelium</taxon>
    </lineage>
</organism>
<dbReference type="RefSeq" id="XP_020432264.1">
    <property type="nucleotide sequence ID" value="XM_020577816.1"/>
</dbReference>
<name>D3BE13_HETP5</name>
<evidence type="ECO:0000313" key="1">
    <source>
        <dbReference type="EMBL" id="EFA80144.1"/>
    </source>
</evidence>
<dbReference type="STRING" id="670386.D3BE13"/>
<dbReference type="InterPro" id="IPR036102">
    <property type="entry name" value="OsmC/Ohrsf"/>
</dbReference>
<dbReference type="InParanoid" id="D3BE13"/>
<reference evidence="1 2" key="1">
    <citation type="journal article" date="2011" name="Genome Res.">
        <title>Phylogeny-wide analysis of social amoeba genomes highlights ancient origins for complex intercellular communication.</title>
        <authorList>
            <person name="Heidel A.J."/>
            <person name="Lawal H.M."/>
            <person name="Felder M."/>
            <person name="Schilde C."/>
            <person name="Helps N.R."/>
            <person name="Tunggal B."/>
            <person name="Rivero F."/>
            <person name="John U."/>
            <person name="Schleicher M."/>
            <person name="Eichinger L."/>
            <person name="Platzer M."/>
            <person name="Noegel A.A."/>
            <person name="Schaap P."/>
            <person name="Gloeckner G."/>
        </authorList>
    </citation>
    <scope>NUCLEOTIDE SEQUENCE [LARGE SCALE GENOMIC DNA]</scope>
    <source>
        <strain evidence="2">ATCC 26659 / Pp 5 / PN500</strain>
    </source>
</reference>